<dbReference type="Gene3D" id="3.10.129.10">
    <property type="entry name" value="Hotdog Thioesterase"/>
    <property type="match status" value="1"/>
</dbReference>
<dbReference type="AlphaFoldDB" id="A0A1Y2T316"/>
<evidence type="ECO:0000256" key="22">
    <source>
        <dbReference type="ARBA" id="ARBA00048074"/>
    </source>
</evidence>
<evidence type="ECO:0000256" key="15">
    <source>
        <dbReference type="ARBA" id="ARBA00038456"/>
    </source>
</evidence>
<evidence type="ECO:0000256" key="19">
    <source>
        <dbReference type="ARBA" id="ARBA00047588"/>
    </source>
</evidence>
<dbReference type="SUPFAM" id="SSF54637">
    <property type="entry name" value="Thioesterase/thiol ester dehydrase-isomerase"/>
    <property type="match status" value="1"/>
</dbReference>
<comment type="catalytic activity">
    <reaction evidence="22">
        <text>dodecanoyl-CoA + H2O = dodecanoate + CoA + H(+)</text>
        <dbReference type="Rhea" id="RHEA:30135"/>
        <dbReference type="ChEBI" id="CHEBI:15377"/>
        <dbReference type="ChEBI" id="CHEBI:15378"/>
        <dbReference type="ChEBI" id="CHEBI:18262"/>
        <dbReference type="ChEBI" id="CHEBI:57287"/>
        <dbReference type="ChEBI" id="CHEBI:57375"/>
    </reaction>
    <physiologicalReaction direction="left-to-right" evidence="22">
        <dbReference type="Rhea" id="RHEA:30136"/>
    </physiologicalReaction>
</comment>
<dbReference type="Proteomes" id="UP000194267">
    <property type="component" value="Unassembled WGS sequence"/>
</dbReference>
<dbReference type="GO" id="GO:0006631">
    <property type="term" value="P:fatty acid metabolic process"/>
    <property type="evidence" value="ECO:0007669"/>
    <property type="project" value="UniProtKB-KW"/>
</dbReference>
<evidence type="ECO:0000256" key="2">
    <source>
        <dbReference type="ARBA" id="ARBA00004496"/>
    </source>
</evidence>
<comment type="catalytic activity">
    <reaction evidence="21">
        <text>decanoyl-CoA + H2O = decanoate + CoA + H(+)</text>
        <dbReference type="Rhea" id="RHEA:40059"/>
        <dbReference type="ChEBI" id="CHEBI:15377"/>
        <dbReference type="ChEBI" id="CHEBI:15378"/>
        <dbReference type="ChEBI" id="CHEBI:27689"/>
        <dbReference type="ChEBI" id="CHEBI:57287"/>
        <dbReference type="ChEBI" id="CHEBI:61430"/>
    </reaction>
    <physiologicalReaction direction="left-to-right" evidence="21">
        <dbReference type="Rhea" id="RHEA:40060"/>
    </physiologicalReaction>
</comment>
<evidence type="ECO:0000256" key="16">
    <source>
        <dbReference type="ARBA" id="ARBA00038848"/>
    </source>
</evidence>
<feature type="domain" description="Thioesterase" evidence="24">
    <location>
        <begin position="56"/>
        <end position="129"/>
    </location>
</feature>
<evidence type="ECO:0000256" key="10">
    <source>
        <dbReference type="ARBA" id="ARBA00023098"/>
    </source>
</evidence>
<evidence type="ECO:0000259" key="24">
    <source>
        <dbReference type="Pfam" id="PF03061"/>
    </source>
</evidence>
<dbReference type="GO" id="GO:0005737">
    <property type="term" value="C:cytoplasm"/>
    <property type="evidence" value="ECO:0007669"/>
    <property type="project" value="UniProtKB-SubCell"/>
</dbReference>
<organism evidence="25 26">
    <name type="scientific">Symbiobacterium thermophilum</name>
    <dbReference type="NCBI Taxonomy" id="2734"/>
    <lineage>
        <taxon>Bacteria</taxon>
        <taxon>Bacillati</taxon>
        <taxon>Bacillota</taxon>
        <taxon>Clostridia</taxon>
        <taxon>Eubacteriales</taxon>
        <taxon>Symbiobacteriaceae</taxon>
        <taxon>Symbiobacterium</taxon>
    </lineage>
</organism>
<evidence type="ECO:0000256" key="18">
    <source>
        <dbReference type="ARBA" id="ARBA00043210"/>
    </source>
</evidence>
<gene>
    <name evidence="25" type="ORF">A6D92_23905</name>
</gene>
<comment type="catalytic activity">
    <reaction evidence="13">
        <text>(5Z,8Z,11Z,14Z)-eicosatetraenoyl-CoA + H2O = (5Z,8Z,11Z,14Z)-eicosatetraenoate + CoA + H(+)</text>
        <dbReference type="Rhea" id="RHEA:40151"/>
        <dbReference type="ChEBI" id="CHEBI:15377"/>
        <dbReference type="ChEBI" id="CHEBI:15378"/>
        <dbReference type="ChEBI" id="CHEBI:32395"/>
        <dbReference type="ChEBI" id="CHEBI:57287"/>
        <dbReference type="ChEBI" id="CHEBI:57368"/>
    </reaction>
    <physiologicalReaction direction="left-to-right" evidence="13">
        <dbReference type="Rhea" id="RHEA:40152"/>
    </physiologicalReaction>
</comment>
<dbReference type="GO" id="GO:0016020">
    <property type="term" value="C:membrane"/>
    <property type="evidence" value="ECO:0007669"/>
    <property type="project" value="UniProtKB-SubCell"/>
</dbReference>
<evidence type="ECO:0000256" key="4">
    <source>
        <dbReference type="ARBA" id="ARBA00022475"/>
    </source>
</evidence>
<evidence type="ECO:0000256" key="23">
    <source>
        <dbReference type="ARBA" id="ARBA00048180"/>
    </source>
</evidence>
<evidence type="ECO:0000256" key="14">
    <source>
        <dbReference type="ARBA" id="ARBA00037002"/>
    </source>
</evidence>
<comment type="catalytic activity">
    <reaction evidence="23">
        <text>tetradecanoyl-CoA + H2O = tetradecanoate + CoA + H(+)</text>
        <dbReference type="Rhea" id="RHEA:40119"/>
        <dbReference type="ChEBI" id="CHEBI:15377"/>
        <dbReference type="ChEBI" id="CHEBI:15378"/>
        <dbReference type="ChEBI" id="CHEBI:30807"/>
        <dbReference type="ChEBI" id="CHEBI:57287"/>
        <dbReference type="ChEBI" id="CHEBI:57385"/>
    </reaction>
    <physiologicalReaction direction="left-to-right" evidence="23">
        <dbReference type="Rhea" id="RHEA:40120"/>
    </physiologicalReaction>
</comment>
<reference evidence="26" key="1">
    <citation type="submission" date="2016-04" db="EMBL/GenBank/DDBJ databases">
        <authorList>
            <person name="Antunes L.P."/>
            <person name="Martins L.F."/>
            <person name="Pereira R.V."/>
            <person name="Thomas A.M."/>
            <person name="Barbosa D."/>
            <person name="Nascimento L."/>
            <person name="Silva G.M."/>
            <person name="Condomitti G.W."/>
            <person name="Digiampietri L.A."/>
            <person name="Lombardi K.C."/>
            <person name="Ramos P.L."/>
            <person name="Quaggio R.B."/>
            <person name="Oliveira J.C."/>
            <person name="Pascon R.C."/>
            <person name="Cruz J.B."/>
            <person name="Silva A.M."/>
            <person name="Setubal J.C."/>
        </authorList>
    </citation>
    <scope>NUCLEOTIDE SEQUENCE [LARGE SCALE GENOMIC DNA]</scope>
</reference>
<keyword evidence="5" id="KW-0963">Cytoplasm</keyword>
<dbReference type="InterPro" id="IPR006683">
    <property type="entry name" value="Thioestr_dom"/>
</dbReference>
<evidence type="ECO:0000256" key="1">
    <source>
        <dbReference type="ARBA" id="ARBA00004170"/>
    </source>
</evidence>
<evidence type="ECO:0000256" key="8">
    <source>
        <dbReference type="ARBA" id="ARBA00022832"/>
    </source>
</evidence>
<keyword evidence="10" id="KW-0443">Lipid metabolism</keyword>
<keyword evidence="4" id="KW-1003">Cell membrane</keyword>
<dbReference type="GO" id="GO:0016787">
    <property type="term" value="F:hydrolase activity"/>
    <property type="evidence" value="ECO:0007669"/>
    <property type="project" value="UniProtKB-KW"/>
</dbReference>
<dbReference type="CDD" id="cd03443">
    <property type="entry name" value="PaaI_thioesterase"/>
    <property type="match status" value="1"/>
</dbReference>
<keyword evidence="12" id="KW-0966">Cell projection</keyword>
<proteinExistence type="inferred from homology"/>
<dbReference type="Pfam" id="PF03061">
    <property type="entry name" value="4HBT"/>
    <property type="match status" value="1"/>
</dbReference>
<name>A0A1Y2T316_SYMTR</name>
<evidence type="ECO:0000256" key="3">
    <source>
        <dbReference type="ARBA" id="ARBA00004632"/>
    </source>
</evidence>
<dbReference type="InterPro" id="IPR052365">
    <property type="entry name" value="THEM4/THEM5_acyl-CoA_thioest"/>
</dbReference>
<evidence type="ECO:0000256" key="13">
    <source>
        <dbReference type="ARBA" id="ARBA00035852"/>
    </source>
</evidence>
<evidence type="ECO:0000256" key="20">
    <source>
        <dbReference type="ARBA" id="ARBA00047734"/>
    </source>
</evidence>
<dbReference type="PANTHER" id="PTHR12418">
    <property type="entry name" value="ACYL-COENZYME A THIOESTERASE THEM4"/>
    <property type="match status" value="1"/>
</dbReference>
<evidence type="ECO:0000256" key="11">
    <source>
        <dbReference type="ARBA" id="ARBA00023136"/>
    </source>
</evidence>
<dbReference type="PANTHER" id="PTHR12418:SF19">
    <property type="entry name" value="ACYL-COENZYME A THIOESTERASE THEM4"/>
    <property type="match status" value="1"/>
</dbReference>
<keyword evidence="9" id="KW-0809">Transit peptide</keyword>
<sequence>MSEPFVSERDHLQGLHWQCFGCGQENRLGLRLNIRLVGDRTECTFTPIPEFQGPPGVTHSGIIATVLDEVMSQLIYAQLQLAVTRKIEITYRRPIRVGQTYTFTAWIVKQNSRIIAARAEARDAEGNQVARARGIFAPMDEERVAKFLDRD</sequence>
<evidence type="ECO:0000313" key="25">
    <source>
        <dbReference type="EMBL" id="OTA40114.1"/>
    </source>
</evidence>
<keyword evidence="11" id="KW-0472">Membrane</keyword>
<comment type="catalytic activity">
    <reaction evidence="19">
        <text>octanoyl-CoA + H2O = octanoate + CoA + H(+)</text>
        <dbReference type="Rhea" id="RHEA:30143"/>
        <dbReference type="ChEBI" id="CHEBI:15377"/>
        <dbReference type="ChEBI" id="CHEBI:15378"/>
        <dbReference type="ChEBI" id="CHEBI:25646"/>
        <dbReference type="ChEBI" id="CHEBI:57287"/>
        <dbReference type="ChEBI" id="CHEBI:57386"/>
    </reaction>
    <physiologicalReaction direction="left-to-right" evidence="19">
        <dbReference type="Rhea" id="RHEA:30144"/>
    </physiologicalReaction>
</comment>
<comment type="similarity">
    <text evidence="15">Belongs to the THEM4/THEM5 thioesterase family.</text>
</comment>
<comment type="caution">
    <text evidence="25">The sequence shown here is derived from an EMBL/GenBank/DDBJ whole genome shotgun (WGS) entry which is preliminary data.</text>
</comment>
<dbReference type="EC" id="3.1.2.2" evidence="16"/>
<evidence type="ECO:0000256" key="21">
    <source>
        <dbReference type="ARBA" id="ARBA00047969"/>
    </source>
</evidence>
<evidence type="ECO:0000256" key="5">
    <source>
        <dbReference type="ARBA" id="ARBA00022490"/>
    </source>
</evidence>
<evidence type="ECO:0000256" key="17">
    <source>
        <dbReference type="ARBA" id="ARBA00040123"/>
    </source>
</evidence>
<keyword evidence="6" id="KW-0053">Apoptosis</keyword>
<evidence type="ECO:0000256" key="9">
    <source>
        <dbReference type="ARBA" id="ARBA00022946"/>
    </source>
</evidence>
<keyword evidence="8" id="KW-0276">Fatty acid metabolism</keyword>
<protein>
    <recommendedName>
        <fullName evidence="17">Acyl-coenzyme A thioesterase THEM4</fullName>
        <ecNumber evidence="16">3.1.2.2</ecNumber>
    </recommendedName>
    <alternativeName>
        <fullName evidence="18">Thioesterase superfamily member 4</fullName>
    </alternativeName>
</protein>
<evidence type="ECO:0000256" key="7">
    <source>
        <dbReference type="ARBA" id="ARBA00022801"/>
    </source>
</evidence>
<evidence type="ECO:0000313" key="26">
    <source>
        <dbReference type="Proteomes" id="UP000194267"/>
    </source>
</evidence>
<evidence type="ECO:0000256" key="6">
    <source>
        <dbReference type="ARBA" id="ARBA00022703"/>
    </source>
</evidence>
<comment type="subcellular location">
    <subcellularLocation>
        <location evidence="3">Cell projection</location>
        <location evidence="3">Ruffle membrane</location>
    </subcellularLocation>
    <subcellularLocation>
        <location evidence="2">Cytoplasm</location>
    </subcellularLocation>
    <subcellularLocation>
        <location evidence="1">Membrane</location>
        <topology evidence="1">Peripheral membrane protein</topology>
    </subcellularLocation>
</comment>
<keyword evidence="7" id="KW-0378">Hydrolase</keyword>
<comment type="catalytic activity">
    <reaction evidence="20">
        <text>hexadecanoyl-CoA + H2O = hexadecanoate + CoA + H(+)</text>
        <dbReference type="Rhea" id="RHEA:16645"/>
        <dbReference type="ChEBI" id="CHEBI:7896"/>
        <dbReference type="ChEBI" id="CHEBI:15377"/>
        <dbReference type="ChEBI" id="CHEBI:15378"/>
        <dbReference type="ChEBI" id="CHEBI:57287"/>
        <dbReference type="ChEBI" id="CHEBI:57379"/>
        <dbReference type="EC" id="3.1.2.2"/>
    </reaction>
    <physiologicalReaction direction="left-to-right" evidence="20">
        <dbReference type="Rhea" id="RHEA:16646"/>
    </physiologicalReaction>
</comment>
<accession>A0A1Y2T316</accession>
<comment type="catalytic activity">
    <reaction evidence="14">
        <text>(9Z)-octadecenoyl-CoA + H2O = (9Z)-octadecenoate + CoA + H(+)</text>
        <dbReference type="Rhea" id="RHEA:40139"/>
        <dbReference type="ChEBI" id="CHEBI:15377"/>
        <dbReference type="ChEBI" id="CHEBI:15378"/>
        <dbReference type="ChEBI" id="CHEBI:30823"/>
        <dbReference type="ChEBI" id="CHEBI:57287"/>
        <dbReference type="ChEBI" id="CHEBI:57387"/>
    </reaction>
    <physiologicalReaction direction="left-to-right" evidence="14">
        <dbReference type="Rhea" id="RHEA:40140"/>
    </physiologicalReaction>
</comment>
<dbReference type="EMBL" id="LWLV01002809">
    <property type="protein sequence ID" value="OTA40114.1"/>
    <property type="molecule type" value="Genomic_DNA"/>
</dbReference>
<evidence type="ECO:0000256" key="12">
    <source>
        <dbReference type="ARBA" id="ARBA00023273"/>
    </source>
</evidence>
<dbReference type="InterPro" id="IPR029069">
    <property type="entry name" value="HotDog_dom_sf"/>
</dbReference>